<reference evidence="1" key="2">
    <citation type="journal article" date="2014" name="ISME J.">
        <title>Microbial stratification in low pH oxic and suboxic macroscopic growths along an acid mine drainage.</title>
        <authorList>
            <person name="Mendez-Garcia C."/>
            <person name="Mesa V."/>
            <person name="Sprenger R.R."/>
            <person name="Richter M."/>
            <person name="Diez M.S."/>
            <person name="Solano J."/>
            <person name="Bargiela R."/>
            <person name="Golyshina O.V."/>
            <person name="Manteca A."/>
            <person name="Ramos J.L."/>
            <person name="Gallego J.R."/>
            <person name="Llorente I."/>
            <person name="Martins Dos Santos V.A."/>
            <person name="Jensen O.N."/>
            <person name="Pelaez A.I."/>
            <person name="Sanchez J."/>
            <person name="Ferrer M."/>
        </authorList>
    </citation>
    <scope>NUCLEOTIDE SEQUENCE</scope>
</reference>
<dbReference type="SUPFAM" id="SSF56655">
    <property type="entry name" value="Carbohydrate phosphatase"/>
    <property type="match status" value="1"/>
</dbReference>
<dbReference type="Pfam" id="PF00459">
    <property type="entry name" value="Inositol_P"/>
    <property type="match status" value="1"/>
</dbReference>
<reference evidence="1" key="1">
    <citation type="submission" date="2013-08" db="EMBL/GenBank/DDBJ databases">
        <authorList>
            <person name="Mendez C."/>
            <person name="Richter M."/>
            <person name="Ferrer M."/>
            <person name="Sanchez J."/>
        </authorList>
    </citation>
    <scope>NUCLEOTIDE SEQUENCE</scope>
</reference>
<dbReference type="PANTHER" id="PTHR20854:SF4">
    <property type="entry name" value="INOSITOL-1-MONOPHOSPHATASE-RELATED"/>
    <property type="match status" value="1"/>
</dbReference>
<gene>
    <name evidence="1" type="ORF">B1B_12939</name>
</gene>
<accession>T1AUK7</accession>
<proteinExistence type="predicted"/>
<evidence type="ECO:0000313" key="1">
    <source>
        <dbReference type="EMBL" id="EQD45720.1"/>
    </source>
</evidence>
<sequence length="266" mass="28634">ADDDLELLVRLSARVHRAVREWSRAPRRGEVVGMGADGSPTEALDRVAEAEILLQMEREGVDWNLLSEERGFVARGGRQTLVADPIDGSLNALGGFAPATVSLGLGDERLGRIEVGLVHDLFRGTNYWAIRGRGAFRDGERIAPRKYRPGHDLLCASLGSRATREVQDRAAAARRIRSLGCASLEILSIAEGYADGYLFAHGDPSQNLRVTDIAAAYRILAEAGGGMAAADGSSLEGFPLRLDPRTSVAAWGDPAYRGFLLGETPR</sequence>
<dbReference type="GO" id="GO:0008934">
    <property type="term" value="F:inositol monophosphate 1-phosphatase activity"/>
    <property type="evidence" value="ECO:0007669"/>
    <property type="project" value="TreeGrafter"/>
</dbReference>
<feature type="non-terminal residue" evidence="1">
    <location>
        <position position="1"/>
    </location>
</feature>
<name>T1AUK7_9ZZZZ</name>
<dbReference type="Gene3D" id="3.40.190.80">
    <property type="match status" value="1"/>
</dbReference>
<dbReference type="InterPro" id="IPR000760">
    <property type="entry name" value="Inositol_monophosphatase-like"/>
</dbReference>
<dbReference type="GO" id="GO:0007165">
    <property type="term" value="P:signal transduction"/>
    <property type="evidence" value="ECO:0007669"/>
    <property type="project" value="TreeGrafter"/>
</dbReference>
<dbReference type="PRINTS" id="PR00377">
    <property type="entry name" value="IMPHPHTASES"/>
</dbReference>
<dbReference type="PANTHER" id="PTHR20854">
    <property type="entry name" value="INOSITOL MONOPHOSPHATASE"/>
    <property type="match status" value="1"/>
</dbReference>
<comment type="caution">
    <text evidence="1">The sequence shown here is derived from an EMBL/GenBank/DDBJ whole genome shotgun (WGS) entry which is preliminary data.</text>
</comment>
<protein>
    <submittedName>
        <fullName evidence="1">Bifunctional inositol-1 monophosphatase/fructose-1,6-bisphosphatase</fullName>
    </submittedName>
</protein>
<dbReference type="EMBL" id="AUZY01008504">
    <property type="protein sequence ID" value="EQD45720.1"/>
    <property type="molecule type" value="Genomic_DNA"/>
</dbReference>
<dbReference type="AlphaFoldDB" id="T1AUK7"/>
<dbReference type="Gene3D" id="3.30.540.10">
    <property type="entry name" value="Fructose-1,6-Bisphosphatase, subunit A, domain 1"/>
    <property type="match status" value="1"/>
</dbReference>
<organism evidence="1">
    <name type="scientific">mine drainage metagenome</name>
    <dbReference type="NCBI Taxonomy" id="410659"/>
    <lineage>
        <taxon>unclassified sequences</taxon>
        <taxon>metagenomes</taxon>
        <taxon>ecological metagenomes</taxon>
    </lineage>
</organism>
<dbReference type="GO" id="GO:0006020">
    <property type="term" value="P:inositol metabolic process"/>
    <property type="evidence" value="ECO:0007669"/>
    <property type="project" value="TreeGrafter"/>
</dbReference>